<proteinExistence type="predicted"/>
<protein>
    <submittedName>
        <fullName evidence="3">5426_t:CDS:1</fullName>
    </submittedName>
</protein>
<dbReference type="AlphaFoldDB" id="A0A9N9GTB4"/>
<feature type="domain" description="RSC4 Ig-like" evidence="2">
    <location>
        <begin position="108"/>
        <end position="182"/>
    </location>
</feature>
<feature type="compositionally biased region" description="Acidic residues" evidence="1">
    <location>
        <begin position="43"/>
        <end position="57"/>
    </location>
</feature>
<dbReference type="InterPro" id="IPR054551">
    <property type="entry name" value="RSC4_Ig-like"/>
</dbReference>
<keyword evidence="4" id="KW-1185">Reference proteome</keyword>
<accession>A0A9N9GTB4</accession>
<reference evidence="3" key="1">
    <citation type="submission" date="2021-06" db="EMBL/GenBank/DDBJ databases">
        <authorList>
            <person name="Kallberg Y."/>
            <person name="Tangrot J."/>
            <person name="Rosling A."/>
        </authorList>
    </citation>
    <scope>NUCLEOTIDE SEQUENCE</scope>
    <source>
        <strain evidence="3">FL966</strain>
    </source>
</reference>
<dbReference type="Proteomes" id="UP000789759">
    <property type="component" value="Unassembled WGS sequence"/>
</dbReference>
<evidence type="ECO:0000313" key="4">
    <source>
        <dbReference type="Proteomes" id="UP000789759"/>
    </source>
</evidence>
<feature type="compositionally biased region" description="Basic and acidic residues" evidence="1">
    <location>
        <begin position="214"/>
        <end position="233"/>
    </location>
</feature>
<dbReference type="OrthoDB" id="2394582at2759"/>
<feature type="region of interest" description="Disordered" evidence="1">
    <location>
        <begin position="1"/>
        <end position="65"/>
    </location>
</feature>
<feature type="compositionally biased region" description="Basic residues" evidence="1">
    <location>
        <begin position="195"/>
        <end position="204"/>
    </location>
</feature>
<comment type="caution">
    <text evidence="3">The sequence shown here is derived from an EMBL/GenBank/DDBJ whole genome shotgun (WGS) entry which is preliminary data.</text>
</comment>
<name>A0A9N9GTB4_9GLOM</name>
<dbReference type="Pfam" id="PF22994">
    <property type="entry name" value="RSC4_Ig_like"/>
    <property type="match status" value="1"/>
</dbReference>
<organism evidence="3 4">
    <name type="scientific">Cetraspora pellucida</name>
    <dbReference type="NCBI Taxonomy" id="1433469"/>
    <lineage>
        <taxon>Eukaryota</taxon>
        <taxon>Fungi</taxon>
        <taxon>Fungi incertae sedis</taxon>
        <taxon>Mucoromycota</taxon>
        <taxon>Glomeromycotina</taxon>
        <taxon>Glomeromycetes</taxon>
        <taxon>Diversisporales</taxon>
        <taxon>Gigasporaceae</taxon>
        <taxon>Cetraspora</taxon>
    </lineage>
</organism>
<gene>
    <name evidence="3" type="ORF">CPELLU_LOCUS8487</name>
</gene>
<evidence type="ECO:0000256" key="1">
    <source>
        <dbReference type="SAM" id="MobiDB-lite"/>
    </source>
</evidence>
<feature type="region of interest" description="Disordered" evidence="1">
    <location>
        <begin position="195"/>
        <end position="251"/>
    </location>
</feature>
<sequence>MGKLLKRSSRNSNKTEIIYTSQQAKKIEEEETQTPATITGDTSDSEGDNAVETDNEEQAFSRDESVEMVNNEESVFNNSDINSSSVINNEKQLLRVITVESNDRSLALSLDTEYTSQSLTVNANVKSVTIIPIPTQKHVRMNVLHNGQRRVKPYRTSEPNSVAMTSHTYVVSLREGLNLIDIWIRPFRDNDFRKEKKPKRKSRRLAAEEDIDDGESRAIDKGKMKEYVEREDNAEGTDPDNSEIMHSDEEDDYNLEYSQKYELFITRLEMNVAK</sequence>
<evidence type="ECO:0000313" key="3">
    <source>
        <dbReference type="EMBL" id="CAG8633074.1"/>
    </source>
</evidence>
<dbReference type="EMBL" id="CAJVQA010006051">
    <property type="protein sequence ID" value="CAG8633074.1"/>
    <property type="molecule type" value="Genomic_DNA"/>
</dbReference>
<feature type="compositionally biased region" description="Polar residues" evidence="1">
    <location>
        <begin position="10"/>
        <end position="24"/>
    </location>
</feature>
<evidence type="ECO:0000259" key="2">
    <source>
        <dbReference type="Pfam" id="PF22994"/>
    </source>
</evidence>
<feature type="compositionally biased region" description="Polar residues" evidence="1">
    <location>
        <begin position="33"/>
        <end position="42"/>
    </location>
</feature>